<dbReference type="Pfam" id="PF08904">
    <property type="entry name" value="EipB_like"/>
    <property type="match status" value="1"/>
</dbReference>
<keyword evidence="1" id="KW-0732">Signal</keyword>
<keyword evidence="2" id="KW-0067">ATP-binding</keyword>
<evidence type="ECO:0000313" key="3">
    <source>
        <dbReference type="Proteomes" id="UP001156641"/>
    </source>
</evidence>
<keyword evidence="2" id="KW-0547">Nucleotide-binding</keyword>
<dbReference type="GO" id="GO:0005524">
    <property type="term" value="F:ATP binding"/>
    <property type="evidence" value="ECO:0007669"/>
    <property type="project" value="UniProtKB-KW"/>
</dbReference>
<gene>
    <name evidence="2" type="ORF">GCM10010909_04130</name>
</gene>
<accession>A0ABQ6A6K7</accession>
<keyword evidence="3" id="KW-1185">Reference proteome</keyword>
<comment type="caution">
    <text evidence="2">The sequence shown here is derived from an EMBL/GenBank/DDBJ whole genome shotgun (WGS) entry which is preliminary data.</text>
</comment>
<organism evidence="2 3">
    <name type="scientific">Acidocella aquatica</name>
    <dbReference type="NCBI Taxonomy" id="1922313"/>
    <lineage>
        <taxon>Bacteria</taxon>
        <taxon>Pseudomonadati</taxon>
        <taxon>Pseudomonadota</taxon>
        <taxon>Alphaproteobacteria</taxon>
        <taxon>Acetobacterales</taxon>
        <taxon>Acidocellaceae</taxon>
        <taxon>Acidocella</taxon>
    </lineage>
</organism>
<feature type="signal peptide" evidence="1">
    <location>
        <begin position="1"/>
        <end position="18"/>
    </location>
</feature>
<sequence>MKLPLALLCLLTPGLADAAGLTGQHALYTLSLSKVRTHDITGATGQLSFDVADGCTGWATTQHMTLLLRGVDGTLTKSVTDYITWESKDGKTLTFTLRESDNDGKEQIDDAGTATHTAADGSGIIAYTTPANTTLRMPPGTLFPIAHTEALLAAGAAGEKFISPTLFDGTTADGAQATFVAILGHHGPMPNTYPALAALPSSDVDIAFYERKNDDENPDFRNQMRYFDDGVAGNMALDFGDFVMAAKLTHLSIPPSPCGAK</sequence>
<dbReference type="EMBL" id="BSOS01000006">
    <property type="protein sequence ID" value="GLR65735.1"/>
    <property type="molecule type" value="Genomic_DNA"/>
</dbReference>
<reference evidence="3" key="1">
    <citation type="journal article" date="2019" name="Int. J. Syst. Evol. Microbiol.">
        <title>The Global Catalogue of Microorganisms (GCM) 10K type strain sequencing project: providing services to taxonomists for standard genome sequencing and annotation.</title>
        <authorList>
            <consortium name="The Broad Institute Genomics Platform"/>
            <consortium name="The Broad Institute Genome Sequencing Center for Infectious Disease"/>
            <person name="Wu L."/>
            <person name="Ma J."/>
        </authorList>
    </citation>
    <scope>NUCLEOTIDE SEQUENCE [LARGE SCALE GENOMIC DNA]</scope>
    <source>
        <strain evidence="3">NBRC 112502</strain>
    </source>
</reference>
<dbReference type="RefSeq" id="WP_284256253.1">
    <property type="nucleotide sequence ID" value="NZ_BSOS01000006.1"/>
</dbReference>
<evidence type="ECO:0000313" key="2">
    <source>
        <dbReference type="EMBL" id="GLR65735.1"/>
    </source>
</evidence>
<name>A0ABQ6A6K7_9PROT</name>
<dbReference type="Proteomes" id="UP001156641">
    <property type="component" value="Unassembled WGS sequence"/>
</dbReference>
<feature type="chain" id="PRO_5046730724" evidence="1">
    <location>
        <begin position="19"/>
        <end position="261"/>
    </location>
</feature>
<dbReference type="InterPro" id="IPR015000">
    <property type="entry name" value="EipB-like"/>
</dbReference>
<protein>
    <submittedName>
        <fullName evidence="2">ATP-binding protein</fullName>
    </submittedName>
</protein>
<evidence type="ECO:0000256" key="1">
    <source>
        <dbReference type="SAM" id="SignalP"/>
    </source>
</evidence>
<proteinExistence type="predicted"/>